<name>A0ABW5FGP8_9BACL</name>
<dbReference type="InterPro" id="IPR036291">
    <property type="entry name" value="NAD(P)-bd_dom_sf"/>
</dbReference>
<dbReference type="Pfam" id="PF01370">
    <property type="entry name" value="Epimerase"/>
    <property type="match status" value="1"/>
</dbReference>
<dbReference type="InterPro" id="IPR050177">
    <property type="entry name" value="Lipid_A_modif_metabolic_enz"/>
</dbReference>
<accession>A0ABW5FGP8</accession>
<comment type="caution">
    <text evidence="3">The sequence shown here is derived from an EMBL/GenBank/DDBJ whole genome shotgun (WGS) entry which is preliminary data.</text>
</comment>
<dbReference type="InterPro" id="IPR014710">
    <property type="entry name" value="RmlC-like_jellyroll"/>
</dbReference>
<dbReference type="CDD" id="cd07007">
    <property type="entry name" value="cupin_CapF-like_C"/>
    <property type="match status" value="1"/>
</dbReference>
<evidence type="ECO:0000313" key="3">
    <source>
        <dbReference type="EMBL" id="MFD2413111.1"/>
    </source>
</evidence>
<dbReference type="InterPro" id="IPR001509">
    <property type="entry name" value="Epimerase_deHydtase"/>
</dbReference>
<dbReference type="Gene3D" id="2.60.120.10">
    <property type="entry name" value="Jelly Rolls"/>
    <property type="match status" value="1"/>
</dbReference>
<dbReference type="InterPro" id="IPR029303">
    <property type="entry name" value="CapF_C"/>
</dbReference>
<dbReference type="InterPro" id="IPR011051">
    <property type="entry name" value="RmlC_Cupin_sf"/>
</dbReference>
<gene>
    <name evidence="3" type="ORF">ACFSX3_24815</name>
</gene>
<evidence type="ECO:0000313" key="4">
    <source>
        <dbReference type="Proteomes" id="UP001597448"/>
    </source>
</evidence>
<dbReference type="Pfam" id="PF14667">
    <property type="entry name" value="Polysacc_synt_C"/>
    <property type="match status" value="1"/>
</dbReference>
<dbReference type="RefSeq" id="WP_209993566.1">
    <property type="nucleotide sequence ID" value="NZ_JBHSVQ010000001.1"/>
</dbReference>
<dbReference type="SUPFAM" id="SSF51182">
    <property type="entry name" value="RmlC-like cupins"/>
    <property type="match status" value="1"/>
</dbReference>
<proteinExistence type="predicted"/>
<dbReference type="Proteomes" id="UP001597448">
    <property type="component" value="Unassembled WGS sequence"/>
</dbReference>
<feature type="domain" description="Capsular polysaccharide assembling protein CapF C-terminal" evidence="2">
    <location>
        <begin position="258"/>
        <end position="367"/>
    </location>
</feature>
<keyword evidence="4" id="KW-1185">Reference proteome</keyword>
<feature type="domain" description="NAD-dependent epimerase/dehydratase" evidence="1">
    <location>
        <begin position="4"/>
        <end position="199"/>
    </location>
</feature>
<evidence type="ECO:0000259" key="1">
    <source>
        <dbReference type="Pfam" id="PF01370"/>
    </source>
</evidence>
<sequence>MKTILVTGAYGFIGRNLIASLKCKEDIEILRIGSKHSLRDLEEYALKADFIFHLAGINRPMNEEEFMTGNFDYTQHLVNILHSHGRNTPIVLSSSTQAEQDNPYGKSKRAAEEVVLSYGREVGGDTFVYRLPNVFGKWSKPNYNSVVATWCFNISRDIPIQVNNPDAEITLVYIDDVVDSFMNKLDGMNTMNSTDFYNIPRSFSIKLKHLEASLLAFKKSRHTLVISDLKNDFERFLYSTYLSYLPEDDFGYDLEMKHDNRGWLAEFIKTEHSGQVFISRTKPGITRGNHWHHTKVEKFLVIEGEAIVNFRHIESEQIIEYPVNGRQLKVIDIPPGYTHSITNTGTSDVITLFWANELFNPDKPDTYYLEV</sequence>
<dbReference type="EMBL" id="JBHUKY010000058">
    <property type="protein sequence ID" value="MFD2413111.1"/>
    <property type="molecule type" value="Genomic_DNA"/>
</dbReference>
<reference evidence="4" key="1">
    <citation type="journal article" date="2019" name="Int. J. Syst. Evol. Microbiol.">
        <title>The Global Catalogue of Microorganisms (GCM) 10K type strain sequencing project: providing services to taxonomists for standard genome sequencing and annotation.</title>
        <authorList>
            <consortium name="The Broad Institute Genomics Platform"/>
            <consortium name="The Broad Institute Genome Sequencing Center for Infectious Disease"/>
            <person name="Wu L."/>
            <person name="Ma J."/>
        </authorList>
    </citation>
    <scope>NUCLEOTIDE SEQUENCE [LARGE SCALE GENOMIC DNA]</scope>
    <source>
        <strain evidence="4">CCM 8725</strain>
    </source>
</reference>
<organism evidence="3 4">
    <name type="scientific">Paenibacillus rhizoplanae</name>
    <dbReference type="NCBI Taxonomy" id="1917181"/>
    <lineage>
        <taxon>Bacteria</taxon>
        <taxon>Bacillati</taxon>
        <taxon>Bacillota</taxon>
        <taxon>Bacilli</taxon>
        <taxon>Bacillales</taxon>
        <taxon>Paenibacillaceae</taxon>
        <taxon>Paenibacillus</taxon>
    </lineage>
</organism>
<dbReference type="PANTHER" id="PTHR43245:SF55">
    <property type="entry name" value="NAD(P)-BINDING DOMAIN-CONTAINING PROTEIN"/>
    <property type="match status" value="1"/>
</dbReference>
<dbReference type="PANTHER" id="PTHR43245">
    <property type="entry name" value="BIFUNCTIONAL POLYMYXIN RESISTANCE PROTEIN ARNA"/>
    <property type="match status" value="1"/>
</dbReference>
<evidence type="ECO:0000259" key="2">
    <source>
        <dbReference type="Pfam" id="PF14667"/>
    </source>
</evidence>
<dbReference type="Gene3D" id="3.40.50.720">
    <property type="entry name" value="NAD(P)-binding Rossmann-like Domain"/>
    <property type="match status" value="1"/>
</dbReference>
<dbReference type="SUPFAM" id="SSF51735">
    <property type="entry name" value="NAD(P)-binding Rossmann-fold domains"/>
    <property type="match status" value="1"/>
</dbReference>
<protein>
    <submittedName>
        <fullName evidence="3">NAD-dependent epimerase/dehydratase family protein</fullName>
    </submittedName>
</protein>